<evidence type="ECO:0000256" key="4">
    <source>
        <dbReference type="ARBA" id="ARBA00022692"/>
    </source>
</evidence>
<keyword evidence="4 7" id="KW-0812">Transmembrane</keyword>
<proteinExistence type="inferred from homology"/>
<dbReference type="Proteomes" id="UP000001449">
    <property type="component" value="Chromosome 5"/>
</dbReference>
<dbReference type="STRING" id="35128.B8C2U0"/>
<sequence>FWLLGLLNNAPWVLMLACATNISDGGVALVVSSSVSSVYHAGACSFPSYFFCIHHHQFIANQVPGLIVKITAPYWFHRVSYKARLLTASLSMGLACFLVGDQWFGLFFELIGVSFISLQCNLGEASILALAGKFDSTQQNRCITAFSSGTGLAGIVGYGYKAFLSEVFGWGLSYIVWSAIGFAFFYWQIYHTGYDNASLVEMVGHHQHRESRNTTSAAHRILSSASANTDLTAHDRFKLVLSLWPYTIPLFTVYAAEYMLQAGVWSAIGFPCSLYYQYQFGMFLSRSSGNMFSVPLPILWLMPLLQVTNLLFFWLDSVHHWWYDYTLLFPCFFAGLLGGAVYVQGYSRINADFPLELREFAISSAGVADSLGILVADISSL</sequence>
<feature type="transmembrane region" description="Helical" evidence="7">
    <location>
        <begin position="167"/>
        <end position="187"/>
    </location>
</feature>
<reference evidence="8 9" key="1">
    <citation type="journal article" date="2004" name="Science">
        <title>The genome of the diatom Thalassiosira pseudonana: ecology, evolution, and metabolism.</title>
        <authorList>
            <person name="Armbrust E.V."/>
            <person name="Berges J.A."/>
            <person name="Bowler C."/>
            <person name="Green B.R."/>
            <person name="Martinez D."/>
            <person name="Putnam N.H."/>
            <person name="Zhou S."/>
            <person name="Allen A.E."/>
            <person name="Apt K.E."/>
            <person name="Bechner M."/>
            <person name="Brzezinski M.A."/>
            <person name="Chaal B.K."/>
            <person name="Chiovitti A."/>
            <person name="Davis A.K."/>
            <person name="Demarest M.S."/>
            <person name="Detter J.C."/>
            <person name="Glavina T."/>
            <person name="Goodstein D."/>
            <person name="Hadi M.Z."/>
            <person name="Hellsten U."/>
            <person name="Hildebrand M."/>
            <person name="Jenkins B.D."/>
            <person name="Jurka J."/>
            <person name="Kapitonov V.V."/>
            <person name="Kroger N."/>
            <person name="Lau W.W."/>
            <person name="Lane T.W."/>
            <person name="Larimer F.W."/>
            <person name="Lippmeier J.C."/>
            <person name="Lucas S."/>
            <person name="Medina M."/>
            <person name="Montsant A."/>
            <person name="Obornik M."/>
            <person name="Parker M.S."/>
            <person name="Palenik B."/>
            <person name="Pazour G.J."/>
            <person name="Richardson P.M."/>
            <person name="Rynearson T.A."/>
            <person name="Saito M.A."/>
            <person name="Schwartz D.C."/>
            <person name="Thamatrakoln K."/>
            <person name="Valentin K."/>
            <person name="Vardi A."/>
            <person name="Wilkerson F.P."/>
            <person name="Rokhsar D.S."/>
        </authorList>
    </citation>
    <scope>NUCLEOTIDE SEQUENCE [LARGE SCALE GENOMIC DNA]</scope>
    <source>
        <strain evidence="8 9">CCMP1335</strain>
    </source>
</reference>
<dbReference type="PANTHER" id="PTHR10981">
    <property type="entry name" value="BATTENIN"/>
    <property type="match status" value="1"/>
</dbReference>
<reference evidence="8 9" key="2">
    <citation type="journal article" date="2008" name="Nature">
        <title>The Phaeodactylum genome reveals the evolutionary history of diatom genomes.</title>
        <authorList>
            <person name="Bowler C."/>
            <person name="Allen A.E."/>
            <person name="Badger J.H."/>
            <person name="Grimwood J."/>
            <person name="Jabbari K."/>
            <person name="Kuo A."/>
            <person name="Maheswari U."/>
            <person name="Martens C."/>
            <person name="Maumus F."/>
            <person name="Otillar R.P."/>
            <person name="Rayko E."/>
            <person name="Salamov A."/>
            <person name="Vandepoele K."/>
            <person name="Beszteri B."/>
            <person name="Gruber A."/>
            <person name="Heijde M."/>
            <person name="Katinka M."/>
            <person name="Mock T."/>
            <person name="Valentin K."/>
            <person name="Verret F."/>
            <person name="Berges J.A."/>
            <person name="Brownlee C."/>
            <person name="Cadoret J.P."/>
            <person name="Chiovitti A."/>
            <person name="Choi C.J."/>
            <person name="Coesel S."/>
            <person name="De Martino A."/>
            <person name="Detter J.C."/>
            <person name="Durkin C."/>
            <person name="Falciatore A."/>
            <person name="Fournet J."/>
            <person name="Haruta M."/>
            <person name="Huysman M.J."/>
            <person name="Jenkins B.D."/>
            <person name="Jiroutova K."/>
            <person name="Jorgensen R.E."/>
            <person name="Joubert Y."/>
            <person name="Kaplan A."/>
            <person name="Kroger N."/>
            <person name="Kroth P.G."/>
            <person name="La Roche J."/>
            <person name="Lindquist E."/>
            <person name="Lommer M."/>
            <person name="Martin-Jezequel V."/>
            <person name="Lopez P.J."/>
            <person name="Lucas S."/>
            <person name="Mangogna M."/>
            <person name="McGinnis K."/>
            <person name="Medlin L.K."/>
            <person name="Montsant A."/>
            <person name="Oudot-Le Secq M.P."/>
            <person name="Napoli C."/>
            <person name="Obornik M."/>
            <person name="Parker M.S."/>
            <person name="Petit J.L."/>
            <person name="Porcel B.M."/>
            <person name="Poulsen N."/>
            <person name="Robison M."/>
            <person name="Rychlewski L."/>
            <person name="Rynearson T.A."/>
            <person name="Schmutz J."/>
            <person name="Shapiro H."/>
            <person name="Siaut M."/>
            <person name="Stanley M."/>
            <person name="Sussman M.R."/>
            <person name="Taylor A.R."/>
            <person name="Vardi A."/>
            <person name="von Dassow P."/>
            <person name="Vyverman W."/>
            <person name="Willis A."/>
            <person name="Wyrwicz L.S."/>
            <person name="Rokhsar D.S."/>
            <person name="Weissenbach J."/>
            <person name="Armbrust E.V."/>
            <person name="Green B.R."/>
            <person name="Van de Peer Y."/>
            <person name="Grigoriev I.V."/>
        </authorList>
    </citation>
    <scope>NUCLEOTIDE SEQUENCE [LARGE SCALE GENOMIC DNA]</scope>
    <source>
        <strain evidence="8 9">CCMP1335</strain>
    </source>
</reference>
<dbReference type="SUPFAM" id="SSF103473">
    <property type="entry name" value="MFS general substrate transporter"/>
    <property type="match status" value="1"/>
</dbReference>
<evidence type="ECO:0000256" key="1">
    <source>
        <dbReference type="ARBA" id="ARBA00004127"/>
    </source>
</evidence>
<protein>
    <submittedName>
        <fullName evidence="8">Cln3-like protein</fullName>
    </submittedName>
</protein>
<evidence type="ECO:0000256" key="2">
    <source>
        <dbReference type="ARBA" id="ARBA00007467"/>
    </source>
</evidence>
<dbReference type="AlphaFoldDB" id="B8C2U0"/>
<evidence type="ECO:0000256" key="5">
    <source>
        <dbReference type="ARBA" id="ARBA00022989"/>
    </source>
</evidence>
<evidence type="ECO:0000313" key="8">
    <source>
        <dbReference type="EMBL" id="EED92444.1"/>
    </source>
</evidence>
<dbReference type="Pfam" id="PF02487">
    <property type="entry name" value="CLN3"/>
    <property type="match status" value="1"/>
</dbReference>
<accession>B8C2U0</accession>
<organism evidence="8 9">
    <name type="scientific">Thalassiosira pseudonana</name>
    <name type="common">Marine diatom</name>
    <name type="synonym">Cyclotella nana</name>
    <dbReference type="NCBI Taxonomy" id="35128"/>
    <lineage>
        <taxon>Eukaryota</taxon>
        <taxon>Sar</taxon>
        <taxon>Stramenopiles</taxon>
        <taxon>Ochrophyta</taxon>
        <taxon>Bacillariophyta</taxon>
        <taxon>Coscinodiscophyceae</taxon>
        <taxon>Thalassiosirophycidae</taxon>
        <taxon>Thalassiosirales</taxon>
        <taxon>Thalassiosiraceae</taxon>
        <taxon>Thalassiosira</taxon>
    </lineage>
</organism>
<dbReference type="PaxDb" id="35128-Thaps262515"/>
<keyword evidence="9" id="KW-1185">Reference proteome</keyword>
<dbReference type="PRINTS" id="PR01315">
    <property type="entry name" value="BATTENIN"/>
</dbReference>
<dbReference type="OMA" id="WLCNWQV"/>
<name>B8C2U0_THAPS</name>
<comment type="subcellular location">
    <subcellularLocation>
        <location evidence="1">Endomembrane system</location>
        <topology evidence="1">Multi-pass membrane protein</topology>
    </subcellularLocation>
</comment>
<dbReference type="GO" id="GO:0005773">
    <property type="term" value="C:vacuole"/>
    <property type="evidence" value="ECO:0000318"/>
    <property type="project" value="GO_Central"/>
</dbReference>
<dbReference type="InParanoid" id="B8C2U0"/>
<dbReference type="PANTHER" id="PTHR10981:SF0">
    <property type="entry name" value="BATTENIN"/>
    <property type="match status" value="1"/>
</dbReference>
<dbReference type="GeneID" id="7450054"/>
<dbReference type="GO" id="GO:0012505">
    <property type="term" value="C:endomembrane system"/>
    <property type="evidence" value="ECO:0007669"/>
    <property type="project" value="UniProtKB-SubCell"/>
</dbReference>
<feature type="transmembrane region" description="Helical" evidence="7">
    <location>
        <begin position="12"/>
        <end position="31"/>
    </location>
</feature>
<gene>
    <name evidence="8" type="ORF">THAPSDRAFT_262515</name>
</gene>
<feature type="transmembrane region" description="Helical" evidence="7">
    <location>
        <begin position="296"/>
        <end position="315"/>
    </location>
</feature>
<evidence type="ECO:0000256" key="3">
    <source>
        <dbReference type="ARBA" id="ARBA00022448"/>
    </source>
</evidence>
<dbReference type="GO" id="GO:0051453">
    <property type="term" value="P:regulation of intracellular pH"/>
    <property type="evidence" value="ECO:0000318"/>
    <property type="project" value="GO_Central"/>
</dbReference>
<feature type="non-terminal residue" evidence="8">
    <location>
        <position position="1"/>
    </location>
</feature>
<dbReference type="KEGG" id="tps:THAPSDRAFT_262515"/>
<dbReference type="Gene3D" id="1.20.1250.20">
    <property type="entry name" value="MFS general substrate transporter like domains"/>
    <property type="match status" value="1"/>
</dbReference>
<evidence type="ECO:0000256" key="6">
    <source>
        <dbReference type="ARBA" id="ARBA00023136"/>
    </source>
</evidence>
<dbReference type="eggNOG" id="KOG3880">
    <property type="taxonomic scope" value="Eukaryota"/>
</dbReference>
<evidence type="ECO:0000313" key="9">
    <source>
        <dbReference type="Proteomes" id="UP000001449"/>
    </source>
</evidence>
<keyword evidence="6 7" id="KW-0472">Membrane</keyword>
<evidence type="ECO:0000256" key="7">
    <source>
        <dbReference type="RuleBase" id="RU361113"/>
    </source>
</evidence>
<comment type="similarity">
    <text evidence="2 7">Belongs to the battenin family.</text>
</comment>
<dbReference type="InterPro" id="IPR036259">
    <property type="entry name" value="MFS_trans_sf"/>
</dbReference>
<feature type="transmembrane region" description="Helical" evidence="7">
    <location>
        <begin position="85"/>
        <end position="104"/>
    </location>
</feature>
<dbReference type="InterPro" id="IPR003492">
    <property type="entry name" value="Battenin_disease_Cln3"/>
</dbReference>
<feature type="transmembrane region" description="Helical" evidence="7">
    <location>
        <begin position="321"/>
        <end position="343"/>
    </location>
</feature>
<keyword evidence="3" id="KW-0813">Transport</keyword>
<dbReference type="GO" id="GO:0016020">
    <property type="term" value="C:membrane"/>
    <property type="evidence" value="ECO:0007669"/>
    <property type="project" value="UniProtKB-UniRule"/>
</dbReference>
<feature type="transmembrane region" description="Helical" evidence="7">
    <location>
        <begin position="143"/>
        <end position="161"/>
    </location>
</feature>
<keyword evidence="5 7" id="KW-1133">Transmembrane helix</keyword>
<feature type="non-terminal residue" evidence="8">
    <location>
        <position position="381"/>
    </location>
</feature>
<dbReference type="EMBL" id="CM000642">
    <property type="protein sequence ID" value="EED92444.1"/>
    <property type="molecule type" value="Genomic_DNA"/>
</dbReference>
<dbReference type="HOGENOM" id="CLU_029663_1_2_1"/>
<feature type="transmembrane region" description="Helical" evidence="7">
    <location>
        <begin position="262"/>
        <end position="284"/>
    </location>
</feature>
<dbReference type="RefSeq" id="XP_002290692.1">
    <property type="nucleotide sequence ID" value="XM_002290656.1"/>
</dbReference>